<dbReference type="PANTHER" id="PTHR46421:SF1">
    <property type="entry name" value="PROGRAMMED CELL DEATH PROTEIN 2-LIKE"/>
    <property type="match status" value="1"/>
</dbReference>
<dbReference type="GO" id="GO:0005737">
    <property type="term" value="C:cytoplasm"/>
    <property type="evidence" value="ECO:0007669"/>
    <property type="project" value="InterPro"/>
</dbReference>
<gene>
    <name evidence="2" type="ORF">Cfor_08869</name>
</gene>
<sequence length="442" mass="49189">MAQKGPKVLLGFEDECITEKHKSLVSFTTNKIGGRPDWPLDGIPQPLCRLCGLSLPLVVQVYAPMESSPYHRTLYLFGCINPNCWNQNESWVCIRSQTLETGSNTSNTTVNTLSTSEWCTDADDWEDDNNGNNSEENGNVIGRIESYFSDEEDETEEYEDDVQVQLGNLSVDERNANWEGGRLVTAGAGAGAGAVGRLHSPSATAEIEGDESEVVSIDTPTAPQRDLTALLQEVAPLPMELRGTNVTDGKRQRYALPTGPPQFASSFISVGEEELPSSPTITPISEHVRELLQEYQQNSDEGMNMLSPEQEKSMAQDQGEHVTQEKYEKSIPTHGDRMFHHFVSRIQKHPGQILRYSYEGGVPLLLYPAQDFPVTCVHCHNKMFFEIQVLPTLIPKLRLLGPGGEGVHLEFGTVLVFTCRKSCWTTTDTWREEKVVVQAEKI</sequence>
<dbReference type="FunCoup" id="A0A6L2Q9N8">
    <property type="interactions" value="835"/>
</dbReference>
<dbReference type="OrthoDB" id="366284at2759"/>
<proteinExistence type="predicted"/>
<evidence type="ECO:0000259" key="1">
    <source>
        <dbReference type="Pfam" id="PF04194"/>
    </source>
</evidence>
<organism evidence="2 3">
    <name type="scientific">Coptotermes formosanus</name>
    <name type="common">Formosan subterranean termite</name>
    <dbReference type="NCBI Taxonomy" id="36987"/>
    <lineage>
        <taxon>Eukaryota</taxon>
        <taxon>Metazoa</taxon>
        <taxon>Ecdysozoa</taxon>
        <taxon>Arthropoda</taxon>
        <taxon>Hexapoda</taxon>
        <taxon>Insecta</taxon>
        <taxon>Pterygota</taxon>
        <taxon>Neoptera</taxon>
        <taxon>Polyneoptera</taxon>
        <taxon>Dictyoptera</taxon>
        <taxon>Blattodea</taxon>
        <taxon>Blattoidea</taxon>
        <taxon>Termitoidae</taxon>
        <taxon>Rhinotermitidae</taxon>
        <taxon>Coptotermes</taxon>
    </lineage>
</organism>
<dbReference type="EMBL" id="BLKM01000919">
    <property type="protein sequence ID" value="GFG39638.1"/>
    <property type="molecule type" value="Genomic_DNA"/>
</dbReference>
<dbReference type="Proteomes" id="UP000502823">
    <property type="component" value="Unassembled WGS sequence"/>
</dbReference>
<dbReference type="GO" id="GO:0006915">
    <property type="term" value="P:apoptotic process"/>
    <property type="evidence" value="ECO:0007669"/>
    <property type="project" value="TreeGrafter"/>
</dbReference>
<comment type="caution">
    <text evidence="2">The sequence shown here is derived from an EMBL/GenBank/DDBJ whole genome shotgun (WGS) entry which is preliminary data.</text>
</comment>
<reference evidence="3" key="1">
    <citation type="submission" date="2020-01" db="EMBL/GenBank/DDBJ databases">
        <title>Draft genome sequence of the Termite Coptotermes fromosanus.</title>
        <authorList>
            <person name="Itakura S."/>
            <person name="Yosikawa Y."/>
            <person name="Umezawa K."/>
        </authorList>
    </citation>
    <scope>NUCLEOTIDE SEQUENCE [LARGE SCALE GENOMIC DNA]</scope>
</reference>
<accession>A0A6L2Q9N8</accession>
<evidence type="ECO:0000313" key="3">
    <source>
        <dbReference type="Proteomes" id="UP000502823"/>
    </source>
</evidence>
<evidence type="ECO:0000313" key="2">
    <source>
        <dbReference type="EMBL" id="GFG39638.1"/>
    </source>
</evidence>
<feature type="domain" description="Programmed cell death protein 2 C-terminal" evidence="1">
    <location>
        <begin position="336"/>
        <end position="438"/>
    </location>
</feature>
<dbReference type="InterPro" id="IPR007320">
    <property type="entry name" value="PDCD2_C"/>
</dbReference>
<keyword evidence="3" id="KW-1185">Reference proteome</keyword>
<dbReference type="InParanoid" id="A0A6L2Q9N8"/>
<dbReference type="PANTHER" id="PTHR46421">
    <property type="entry name" value="PROGRAMMED CELL DEATH PROTEIN 2-LIKE"/>
    <property type="match status" value="1"/>
</dbReference>
<name>A0A6L2Q9N8_COPFO</name>
<dbReference type="Pfam" id="PF04194">
    <property type="entry name" value="PDCD2_C"/>
    <property type="match status" value="1"/>
</dbReference>
<protein>
    <recommendedName>
        <fullName evidence="1">Programmed cell death protein 2 C-terminal domain-containing protein</fullName>
    </recommendedName>
</protein>
<dbReference type="AlphaFoldDB" id="A0A6L2Q9N8"/>
<dbReference type="InterPro" id="IPR052815">
    <property type="entry name" value="PDCD2-like_regulator"/>
</dbReference>